<evidence type="ECO:0000313" key="4">
    <source>
        <dbReference type="Proteomes" id="UP000031433"/>
    </source>
</evidence>
<gene>
    <name evidence="3" type="ORF">SE37_03765</name>
</gene>
<feature type="domain" description="Glycosyltransferase 2-like" evidence="2">
    <location>
        <begin position="5"/>
        <end position="140"/>
    </location>
</feature>
<evidence type="ECO:0000313" key="3">
    <source>
        <dbReference type="EMBL" id="KIE41808.1"/>
    </source>
</evidence>
<dbReference type="Pfam" id="PF00535">
    <property type="entry name" value="Glycos_transf_2"/>
    <property type="match status" value="1"/>
</dbReference>
<dbReference type="PANTHER" id="PTHR43630">
    <property type="entry name" value="POLY-BETA-1,6-N-ACETYL-D-GLUCOSAMINE SYNTHASE"/>
    <property type="match status" value="1"/>
</dbReference>
<dbReference type="RefSeq" id="WP_039643782.1">
    <property type="nucleotide sequence ID" value="NZ_JXBL01000001.1"/>
</dbReference>
<keyword evidence="4" id="KW-1185">Reference proteome</keyword>
<dbReference type="AlphaFoldDB" id="A0A0C1TRB9"/>
<sequence length="260" mass="30078">MAKVSVYIIAYNEEQKIEPALQSVTWADEIVVVDSFSTDRTAEIARKYTDKVVQVPFEGFGKLRNSAIAATSHEWIFSLDTDERCTEEAKNEILAIIDSPDALDAYYVPRRNIFMGRWVRYSGWYPDYRQPQLFRRGAQVFTDEVVHESFTTIGRVGHMKNAIWQIPFRNFEQMISKIDRYSTLGAAKMAAKGVRPGMGKALFHALFAFFRMYILRRGILDGWAGFVIALYTFEGTFYRYAKQVEAARGWVMTRPEELER</sequence>
<evidence type="ECO:0000259" key="2">
    <source>
        <dbReference type="Pfam" id="PF00535"/>
    </source>
</evidence>
<comment type="caution">
    <text evidence="3">The sequence shown here is derived from an EMBL/GenBank/DDBJ whole genome shotgun (WGS) entry which is preliminary data.</text>
</comment>
<proteinExistence type="inferred from homology"/>
<protein>
    <submittedName>
        <fullName evidence="3">Alpha-L-glycero-D-manno-heptose beta-1,4-glucosyltransferase</fullName>
    </submittedName>
</protein>
<dbReference type="PANTHER" id="PTHR43630:SF2">
    <property type="entry name" value="GLYCOSYLTRANSFERASE"/>
    <property type="match status" value="1"/>
</dbReference>
<evidence type="ECO:0000256" key="1">
    <source>
        <dbReference type="ARBA" id="ARBA00038494"/>
    </source>
</evidence>
<keyword evidence="3" id="KW-0808">Transferase</keyword>
<dbReference type="SUPFAM" id="SSF53448">
    <property type="entry name" value="Nucleotide-diphospho-sugar transferases"/>
    <property type="match status" value="1"/>
</dbReference>
<dbReference type="InterPro" id="IPR001173">
    <property type="entry name" value="Glyco_trans_2-like"/>
</dbReference>
<dbReference type="Gene3D" id="3.90.550.10">
    <property type="entry name" value="Spore Coat Polysaccharide Biosynthesis Protein SpsA, Chain A"/>
    <property type="match status" value="1"/>
</dbReference>
<dbReference type="Proteomes" id="UP000031433">
    <property type="component" value="Unassembled WGS sequence"/>
</dbReference>
<accession>A0A0C1TRB9</accession>
<dbReference type="InterPro" id="IPR029044">
    <property type="entry name" value="Nucleotide-diphossugar_trans"/>
</dbReference>
<organism evidence="3 4">
    <name type="scientific">Geobacter soli</name>
    <dbReference type="NCBI Taxonomy" id="1510391"/>
    <lineage>
        <taxon>Bacteria</taxon>
        <taxon>Pseudomonadati</taxon>
        <taxon>Thermodesulfobacteriota</taxon>
        <taxon>Desulfuromonadia</taxon>
        <taxon>Geobacterales</taxon>
        <taxon>Geobacteraceae</taxon>
        <taxon>Geobacter</taxon>
    </lineage>
</organism>
<dbReference type="GO" id="GO:0016740">
    <property type="term" value="F:transferase activity"/>
    <property type="evidence" value="ECO:0007669"/>
    <property type="project" value="UniProtKB-KW"/>
</dbReference>
<dbReference type="EMBL" id="JXBL01000001">
    <property type="protein sequence ID" value="KIE41808.1"/>
    <property type="molecule type" value="Genomic_DNA"/>
</dbReference>
<reference evidence="3 4" key="1">
    <citation type="submission" date="2015-01" db="EMBL/GenBank/DDBJ databases">
        <title>Genome sequence of the anaerobic bacterium Geobacter soli GSS01, a dissimilatory Fe(III) reducer from soil.</title>
        <authorList>
            <person name="Yang G."/>
            <person name="Zhou S."/>
        </authorList>
    </citation>
    <scope>NUCLEOTIDE SEQUENCE [LARGE SCALE GENOMIC DNA]</scope>
    <source>
        <strain evidence="3 4">GSS01</strain>
    </source>
</reference>
<comment type="similarity">
    <text evidence="1">Belongs to the glycosyltransferase 2 family. WaaE/KdtX subfamily.</text>
</comment>
<name>A0A0C1TRB9_9BACT</name>
<dbReference type="CDD" id="cd02511">
    <property type="entry name" value="Beta4Glucosyltransferase"/>
    <property type="match status" value="1"/>
</dbReference>